<keyword evidence="1" id="KW-0812">Transmembrane</keyword>
<dbReference type="Proteomes" id="UP000428330">
    <property type="component" value="Chromosome"/>
</dbReference>
<feature type="transmembrane region" description="Helical" evidence="1">
    <location>
        <begin position="60"/>
        <end position="78"/>
    </location>
</feature>
<sequence>MRPPLLIATLLTALIGGVIAYGTLMPPGPPGPPLPLTDKQMHALAFFSLVLPLGWVRPRWALGLALVAFAFGGAIEIVQPQVGRSGEWADLWADGLGIVAGLLPGQLRRYRASRA</sequence>
<dbReference type="RefSeq" id="WP_157706019.1">
    <property type="nucleotide sequence ID" value="NZ_CP034348.1"/>
</dbReference>
<keyword evidence="1" id="KW-0472">Membrane</keyword>
<accession>A0A6I6INJ1</accession>
<dbReference type="KEGG" id="rom:EI983_03450"/>
<dbReference type="EMBL" id="CP034348">
    <property type="protein sequence ID" value="QGX97383.1"/>
    <property type="molecule type" value="Genomic_DNA"/>
</dbReference>
<dbReference type="OrthoDB" id="582407at2"/>
<dbReference type="AlphaFoldDB" id="A0A6I6INJ1"/>
<proteinExistence type="predicted"/>
<evidence type="ECO:0000313" key="2">
    <source>
        <dbReference type="EMBL" id="QGX97383.1"/>
    </source>
</evidence>
<evidence type="ECO:0000256" key="1">
    <source>
        <dbReference type="SAM" id="Phobius"/>
    </source>
</evidence>
<keyword evidence="1" id="KW-1133">Transmembrane helix</keyword>
<name>A0A6I6INJ1_9RHOB</name>
<evidence type="ECO:0000313" key="3">
    <source>
        <dbReference type="Proteomes" id="UP000428330"/>
    </source>
</evidence>
<reference evidence="3" key="1">
    <citation type="submission" date="2018-12" db="EMBL/GenBank/DDBJ databases">
        <title>Complete genome sequence of Roseovarius sp. MME-070.</title>
        <authorList>
            <person name="Nam Y.-D."/>
            <person name="Kang J."/>
            <person name="Chung W.-H."/>
            <person name="Park Y.S."/>
        </authorList>
    </citation>
    <scope>NUCLEOTIDE SEQUENCE [LARGE SCALE GENOMIC DNA]</scope>
    <source>
        <strain evidence="3">MME-070</strain>
    </source>
</reference>
<organism evidence="2 3">
    <name type="scientific">Roseovarius faecimaris</name>
    <dbReference type="NCBI Taxonomy" id="2494550"/>
    <lineage>
        <taxon>Bacteria</taxon>
        <taxon>Pseudomonadati</taxon>
        <taxon>Pseudomonadota</taxon>
        <taxon>Alphaproteobacteria</taxon>
        <taxon>Rhodobacterales</taxon>
        <taxon>Roseobacteraceae</taxon>
        <taxon>Roseovarius</taxon>
    </lineage>
</organism>
<keyword evidence="3" id="KW-1185">Reference proteome</keyword>
<gene>
    <name evidence="2" type="ORF">EI983_03450</name>
</gene>
<protein>
    <submittedName>
        <fullName evidence="2">VanZ family protein</fullName>
    </submittedName>
</protein>